<evidence type="ECO:0000256" key="10">
    <source>
        <dbReference type="ARBA" id="ARBA00048305"/>
    </source>
</evidence>
<reference evidence="16" key="1">
    <citation type="submission" date="2023-07" db="EMBL/GenBank/DDBJ databases">
        <authorList>
            <person name="Luz R."/>
            <person name="Cordeiro R."/>
            <person name="Fonseca A."/>
            <person name="Goncalves V."/>
        </authorList>
    </citation>
    <scope>NUCLEOTIDE SEQUENCE [LARGE SCALE GENOMIC DNA]</scope>
    <source>
        <strain evidence="16">BACA0444</strain>
    </source>
</reference>
<dbReference type="Pfam" id="PF02910">
    <property type="entry name" value="Succ_DH_flav_C"/>
    <property type="match status" value="1"/>
</dbReference>
<dbReference type="GO" id="GO:0008734">
    <property type="term" value="F:L-aspartate oxidase activity"/>
    <property type="evidence" value="ECO:0007669"/>
    <property type="project" value="UniProtKB-UniRule"/>
</dbReference>
<keyword evidence="9 12" id="KW-0560">Oxidoreductase</keyword>
<dbReference type="InterPro" id="IPR003953">
    <property type="entry name" value="FAD-dep_OxRdtase_2_FAD-bd"/>
</dbReference>
<keyword evidence="16" id="KW-1185">Reference proteome</keyword>
<dbReference type="Gene3D" id="3.50.50.60">
    <property type="entry name" value="FAD/NAD(P)-binding domain"/>
    <property type="match status" value="1"/>
</dbReference>
<comment type="catalytic activity">
    <reaction evidence="10">
        <text>L-aspartate + O2 = iminosuccinate + H2O2</text>
        <dbReference type="Rhea" id="RHEA:25876"/>
        <dbReference type="ChEBI" id="CHEBI:15379"/>
        <dbReference type="ChEBI" id="CHEBI:16240"/>
        <dbReference type="ChEBI" id="CHEBI:29991"/>
        <dbReference type="ChEBI" id="CHEBI:77875"/>
        <dbReference type="EC" id="1.4.3.16"/>
    </reaction>
    <physiologicalReaction direction="left-to-right" evidence="10">
        <dbReference type="Rhea" id="RHEA:25877"/>
    </physiologicalReaction>
</comment>
<evidence type="ECO:0000256" key="9">
    <source>
        <dbReference type="ARBA" id="ARBA00023002"/>
    </source>
</evidence>
<proteinExistence type="inferred from homology"/>
<evidence type="ECO:0000313" key="16">
    <source>
        <dbReference type="Proteomes" id="UP001268256"/>
    </source>
</evidence>
<dbReference type="GO" id="GO:0005737">
    <property type="term" value="C:cytoplasm"/>
    <property type="evidence" value="ECO:0007669"/>
    <property type="project" value="UniProtKB-SubCell"/>
</dbReference>
<comment type="pathway">
    <text evidence="2 12">Cofactor biosynthesis; NAD(+) biosynthesis; iminoaspartate from L-aspartate (oxidase route): step 1/1.</text>
</comment>
<evidence type="ECO:0000259" key="13">
    <source>
        <dbReference type="Pfam" id="PF00890"/>
    </source>
</evidence>
<dbReference type="Gene3D" id="1.20.58.100">
    <property type="entry name" value="Fumarate reductase/succinate dehydrogenase flavoprotein-like, C-terminal domain"/>
    <property type="match status" value="1"/>
</dbReference>
<comment type="function">
    <text evidence="12">Catalyzes the oxidation of L-aspartate to iminoaspartate.</text>
</comment>
<evidence type="ECO:0000313" key="15">
    <source>
        <dbReference type="EMBL" id="MDS3862021.1"/>
    </source>
</evidence>
<organism evidence="15 16">
    <name type="scientific">Pseudocalidococcus azoricus BACA0444</name>
    <dbReference type="NCBI Taxonomy" id="2918990"/>
    <lineage>
        <taxon>Bacteria</taxon>
        <taxon>Bacillati</taxon>
        <taxon>Cyanobacteriota</taxon>
        <taxon>Cyanophyceae</taxon>
        <taxon>Acaryochloridales</taxon>
        <taxon>Thermosynechococcaceae</taxon>
        <taxon>Pseudocalidococcus</taxon>
        <taxon>Pseudocalidococcus azoricus</taxon>
    </lineage>
</organism>
<dbReference type="EMBL" id="JAVMIP010000020">
    <property type="protein sequence ID" value="MDS3862021.1"/>
    <property type="molecule type" value="Genomic_DNA"/>
</dbReference>
<dbReference type="NCBIfam" id="NF005636">
    <property type="entry name" value="PRK07395.1"/>
    <property type="match status" value="1"/>
</dbReference>
<dbReference type="PRINTS" id="PR00368">
    <property type="entry name" value="FADPNR"/>
</dbReference>
<evidence type="ECO:0000256" key="3">
    <source>
        <dbReference type="ARBA" id="ARBA00008562"/>
    </source>
</evidence>
<dbReference type="SUPFAM" id="SSF51905">
    <property type="entry name" value="FAD/NAD(P)-binding domain"/>
    <property type="match status" value="1"/>
</dbReference>
<evidence type="ECO:0000256" key="6">
    <source>
        <dbReference type="ARBA" id="ARBA00022630"/>
    </source>
</evidence>
<dbReference type="Gene3D" id="3.90.700.10">
    <property type="entry name" value="Succinate dehydrogenase/fumarate reductase flavoprotein, catalytic domain"/>
    <property type="match status" value="1"/>
</dbReference>
<sequence length="561" mass="60979">MSSISIPPVPVTVPFVFDVLVIGSGAAGLSAALTLSKVYRVGVLTKDTLDQSASIWAQGGMAAAIAAEDSPQFHARDTLKAGAGLCDPESVNFLVSQAPAQVARLLAMGVAFDHANQQPALTLEAAHSHPRVLHAADTTGQALVTTLLRQVHQSLNITLLPAWHVLDLWLNPEGTACVGVCVLGLGQLQWLPARLVVLATGGGGQVFAQTTNPAISTGDGVAMAWRAGVAVRDLEFIQFHPTALKLPQAPRFLISEAVRGEGAHLVDATGRRFVFDYHPDGELAPRDVVSRAIYHHLQATETEQVWLDLRPIPLPRLHYRFPKIIQVCQAWGIDVSQTPIPVSPAAHYWMGGVVTNLYGATDLPGLAAVGETASTGVHGANRLASNSLLECFVFSEQLATLQLPATTHPDSLPQWPPSDPLEIPHVDADWCEGVRRQLPQLVWQSAGISRHETPLTAATEKVQAWRTTLHQLPIGQYLIHHQPHTQGIKVNSNQAKVLQQWIELRNLLDIAYLILKSALFRTESRGGHFRSDYPETDPAWQQHTLIRGETWLQQPINQAKP</sequence>
<dbReference type="Pfam" id="PF00890">
    <property type="entry name" value="FAD_binding_2"/>
    <property type="match status" value="1"/>
</dbReference>
<dbReference type="InterPro" id="IPR037099">
    <property type="entry name" value="Fum_R/Succ_DH_flav-like_C_sf"/>
</dbReference>
<dbReference type="GO" id="GO:0033765">
    <property type="term" value="F:steroid dehydrogenase activity, acting on the CH-CH group of donors"/>
    <property type="evidence" value="ECO:0007669"/>
    <property type="project" value="UniProtKB-ARBA"/>
</dbReference>
<evidence type="ECO:0000256" key="8">
    <source>
        <dbReference type="ARBA" id="ARBA00022827"/>
    </source>
</evidence>
<accession>A0AAE4FTQ9</accession>
<dbReference type="GO" id="GO:0034628">
    <property type="term" value="P:'de novo' NAD+ biosynthetic process from L-aspartate"/>
    <property type="evidence" value="ECO:0007669"/>
    <property type="project" value="TreeGrafter"/>
</dbReference>
<comment type="subcellular location">
    <subcellularLocation>
        <location evidence="12">Cytoplasm</location>
    </subcellularLocation>
</comment>
<dbReference type="PANTHER" id="PTHR42716:SF2">
    <property type="entry name" value="L-ASPARTATE OXIDASE, CHLOROPLASTIC"/>
    <property type="match status" value="1"/>
</dbReference>
<dbReference type="RefSeq" id="WP_322879239.1">
    <property type="nucleotide sequence ID" value="NZ_JAVMIP010000020.1"/>
</dbReference>
<evidence type="ECO:0000256" key="2">
    <source>
        <dbReference type="ARBA" id="ARBA00004950"/>
    </source>
</evidence>
<dbReference type="PANTHER" id="PTHR42716">
    <property type="entry name" value="L-ASPARTATE OXIDASE"/>
    <property type="match status" value="1"/>
</dbReference>
<feature type="domain" description="Fumarate reductase/succinate dehydrogenase flavoprotein-like C-terminal" evidence="14">
    <location>
        <begin position="435"/>
        <end position="547"/>
    </location>
</feature>
<dbReference type="InterPro" id="IPR027477">
    <property type="entry name" value="Succ_DH/fumarate_Rdtase_cat_sf"/>
</dbReference>
<dbReference type="InterPro" id="IPR036188">
    <property type="entry name" value="FAD/NAD-bd_sf"/>
</dbReference>
<evidence type="ECO:0000256" key="4">
    <source>
        <dbReference type="ARBA" id="ARBA00012173"/>
    </source>
</evidence>
<evidence type="ECO:0000256" key="12">
    <source>
        <dbReference type="RuleBase" id="RU362049"/>
    </source>
</evidence>
<comment type="caution">
    <text evidence="15">The sequence shown here is derived from an EMBL/GenBank/DDBJ whole genome shotgun (WGS) entry which is preliminary data.</text>
</comment>
<keyword evidence="8 12" id="KW-0274">FAD</keyword>
<evidence type="ECO:0000256" key="5">
    <source>
        <dbReference type="ARBA" id="ARBA00021901"/>
    </source>
</evidence>
<comment type="cofactor">
    <cofactor evidence="1 12">
        <name>FAD</name>
        <dbReference type="ChEBI" id="CHEBI:57692"/>
    </cofactor>
</comment>
<dbReference type="SUPFAM" id="SSF56425">
    <property type="entry name" value="Succinate dehydrogenase/fumarate reductase flavoprotein, catalytic domain"/>
    <property type="match status" value="1"/>
</dbReference>
<gene>
    <name evidence="15" type="primary">nadB</name>
    <name evidence="15" type="ORF">RIF25_14560</name>
</gene>
<feature type="domain" description="FAD-dependent oxidoreductase 2 FAD-binding" evidence="13">
    <location>
        <begin position="18"/>
        <end position="388"/>
    </location>
</feature>
<dbReference type="InterPro" id="IPR005288">
    <property type="entry name" value="NadB"/>
</dbReference>
<dbReference type="InterPro" id="IPR015939">
    <property type="entry name" value="Fum_Rdtase/Succ_DH_flav-like_C"/>
</dbReference>
<evidence type="ECO:0000259" key="14">
    <source>
        <dbReference type="Pfam" id="PF02910"/>
    </source>
</evidence>
<dbReference type="SUPFAM" id="SSF46977">
    <property type="entry name" value="Succinate dehydrogenase/fumarate reductase flavoprotein C-terminal domain"/>
    <property type="match status" value="1"/>
</dbReference>
<dbReference type="AlphaFoldDB" id="A0AAE4FTQ9"/>
<dbReference type="EC" id="1.4.3.16" evidence="4 11"/>
<keyword evidence="7 12" id="KW-0662">Pyridine nucleotide biosynthesis</keyword>
<evidence type="ECO:0000256" key="7">
    <source>
        <dbReference type="ARBA" id="ARBA00022642"/>
    </source>
</evidence>
<comment type="similarity">
    <text evidence="3 12">Belongs to the FAD-dependent oxidoreductase 2 family. NadB subfamily.</text>
</comment>
<dbReference type="NCBIfam" id="TIGR00551">
    <property type="entry name" value="nadB"/>
    <property type="match status" value="1"/>
</dbReference>
<evidence type="ECO:0000256" key="11">
    <source>
        <dbReference type="NCBIfam" id="TIGR00551"/>
    </source>
</evidence>
<evidence type="ECO:0000256" key="1">
    <source>
        <dbReference type="ARBA" id="ARBA00001974"/>
    </source>
</evidence>
<keyword evidence="6 12" id="KW-0285">Flavoprotein</keyword>
<name>A0AAE4FTQ9_9CYAN</name>
<protein>
    <recommendedName>
        <fullName evidence="5 11">L-aspartate oxidase</fullName>
        <ecNumber evidence="4 11">1.4.3.16</ecNumber>
    </recommendedName>
</protein>
<dbReference type="Proteomes" id="UP001268256">
    <property type="component" value="Unassembled WGS sequence"/>
</dbReference>
<dbReference type="FunFam" id="3.90.700.10:FF:000002">
    <property type="entry name" value="L-aspartate oxidase"/>
    <property type="match status" value="1"/>
</dbReference>